<gene>
    <name evidence="1" type="ORF">SCHCODRAFT_238278</name>
</gene>
<organism evidence="2">
    <name type="scientific">Schizophyllum commune (strain H4-8 / FGSC 9210)</name>
    <name type="common">Split gill fungus</name>
    <dbReference type="NCBI Taxonomy" id="578458"/>
    <lineage>
        <taxon>Eukaryota</taxon>
        <taxon>Fungi</taxon>
        <taxon>Dikarya</taxon>
        <taxon>Basidiomycota</taxon>
        <taxon>Agaricomycotina</taxon>
        <taxon>Agaricomycetes</taxon>
        <taxon>Agaricomycetidae</taxon>
        <taxon>Agaricales</taxon>
        <taxon>Schizophyllaceae</taxon>
        <taxon>Schizophyllum</taxon>
    </lineage>
</organism>
<dbReference type="EMBL" id="GL377314">
    <property type="protein sequence ID" value="EFI91986.1"/>
    <property type="molecule type" value="Genomic_DNA"/>
</dbReference>
<dbReference type="HOGENOM" id="CLU_839794_0_0_1"/>
<accession>D8QJF9</accession>
<evidence type="ECO:0000313" key="1">
    <source>
        <dbReference type="EMBL" id="EFI91986.1"/>
    </source>
</evidence>
<dbReference type="VEuPathDB" id="FungiDB:SCHCODRAFT_02591464"/>
<dbReference type="InParanoid" id="D8QJF9"/>
<sequence>MTTVSDDFIAYLKTVDLSTRVLPEASISPILSPDTLLKLLHAETTHCRLPFEPTRGRRLACEFKNCVWTRDRSWNDVLYPQRVCIEVEAHVKYHLKKLDDNKLARARLWHEVPLMQRNSEGLDVLPCFTRCWSLETVPKGAKLAEHLMQKHYDGYAMYSCPLCNMDFALDAEEGVPQHIRKDLTLLSTIPLPRNPHPATQDLETARDAIARHDATAGHNDATFSQPQATHDLLQDMSAIKAQILLLNHYELGCPAIMPILAPRWEEFPDDVREHLERQLRLLAPNALGQLETVAPDAEVHKERQDATDSQPGSDAWADLFALCAASCNYSQ</sequence>
<dbReference type="OrthoDB" id="10383345at2759"/>
<reference evidence="1 2" key="1">
    <citation type="journal article" date="2010" name="Nat. Biotechnol.">
        <title>Genome sequence of the model mushroom Schizophyllum commune.</title>
        <authorList>
            <person name="Ohm R.A."/>
            <person name="de Jong J.F."/>
            <person name="Lugones L.G."/>
            <person name="Aerts A."/>
            <person name="Kothe E."/>
            <person name="Stajich J.E."/>
            <person name="de Vries R.P."/>
            <person name="Record E."/>
            <person name="Levasseur A."/>
            <person name="Baker S.E."/>
            <person name="Bartholomew K.A."/>
            <person name="Coutinho P.M."/>
            <person name="Erdmann S."/>
            <person name="Fowler T.J."/>
            <person name="Gathman A.C."/>
            <person name="Lombard V."/>
            <person name="Henrissat B."/>
            <person name="Knabe N."/>
            <person name="Kuees U."/>
            <person name="Lilly W.W."/>
            <person name="Lindquist E."/>
            <person name="Lucas S."/>
            <person name="Magnuson J.K."/>
            <person name="Piumi F."/>
            <person name="Raudaskoski M."/>
            <person name="Salamov A."/>
            <person name="Schmutz J."/>
            <person name="Schwarze F.W.M.R."/>
            <person name="vanKuyk P.A."/>
            <person name="Horton J.S."/>
            <person name="Grigoriev I.V."/>
            <person name="Woesten H.A.B."/>
        </authorList>
    </citation>
    <scope>NUCLEOTIDE SEQUENCE [LARGE SCALE GENOMIC DNA]</scope>
    <source>
        <strain evidence="2">H4-8 / FGSC 9210</strain>
    </source>
</reference>
<dbReference type="Proteomes" id="UP000007431">
    <property type="component" value="Unassembled WGS sequence"/>
</dbReference>
<dbReference type="AlphaFoldDB" id="D8QJF9"/>
<dbReference type="GeneID" id="9596660"/>
<dbReference type="RefSeq" id="XP_003026889.1">
    <property type="nucleotide sequence ID" value="XM_003026843.1"/>
</dbReference>
<evidence type="ECO:0000313" key="2">
    <source>
        <dbReference type="Proteomes" id="UP000007431"/>
    </source>
</evidence>
<name>D8QJF9_SCHCM</name>
<protein>
    <submittedName>
        <fullName evidence="1">Uncharacterized protein</fullName>
    </submittedName>
</protein>
<keyword evidence="2" id="KW-1185">Reference proteome</keyword>
<dbReference type="KEGG" id="scm:SCHCO_02591464"/>
<proteinExistence type="predicted"/>